<dbReference type="OrthoDB" id="2802083at2"/>
<organism evidence="1 2">
    <name type="scientific">Bacillus thermotolerans</name>
    <name type="common">Quasibacillus thermotolerans</name>
    <dbReference type="NCBI Taxonomy" id="1221996"/>
    <lineage>
        <taxon>Bacteria</taxon>
        <taxon>Bacillati</taxon>
        <taxon>Bacillota</taxon>
        <taxon>Bacilli</taxon>
        <taxon>Bacillales</taxon>
        <taxon>Bacillaceae</taxon>
        <taxon>Bacillus</taxon>
    </lineage>
</organism>
<sequence length="385" mass="45348">MAKWRKQSKRQLVKMDGFRFPHLLLEDLRTFQEESKKQVPASAYAVLLAVLKQIHIEKNSQGKVQEFNLSFWSKKLHVAYSTMHAGRKFLEEHGFLYEEILPNGLPVWVLANYQAYTTPELSKGHELNYFIVPHTLLDTTIVAEFVRTSNPEAFELVFSLFNQFRHGVAKLDHKKEVSALEQSRTMKTLKEKLKKRSKSVREVLAILQPLFDIEYTGVQVRGRQLWIRKVVFRLKPECVKENTDEFHVEPLLAKFQENTLYILDGLKLRYKPRDLFDIMLSFKQEVLDVVKHLTDDDQAEGGYTYRDAWAETLFFRCLDQFEQHIRTQLSRKGTFSFHTSIGAYFRTIYRRELPRALKSIPYDKMHQAKYQEYLQTGQVPALHLI</sequence>
<gene>
    <name evidence="1" type="ORF">QY95_03397</name>
</gene>
<protein>
    <submittedName>
        <fullName evidence="1">Uncharacterized protein</fullName>
    </submittedName>
</protein>
<dbReference type="EMBL" id="JWIR02000071">
    <property type="protein sequence ID" value="KKB35544.1"/>
    <property type="molecule type" value="Genomic_DNA"/>
</dbReference>
<dbReference type="AlphaFoldDB" id="A0A0F5HQB6"/>
<comment type="caution">
    <text evidence="1">The sequence shown here is derived from an EMBL/GenBank/DDBJ whole genome shotgun (WGS) entry which is preliminary data.</text>
</comment>
<evidence type="ECO:0000313" key="2">
    <source>
        <dbReference type="Proteomes" id="UP000031563"/>
    </source>
</evidence>
<name>A0A0F5HQB6_BACTR</name>
<reference evidence="1" key="1">
    <citation type="submission" date="2015-02" db="EMBL/GenBank/DDBJ databases">
        <title>Genome Assembly of Bacillaceae bacterium MTCC 8252.</title>
        <authorList>
            <person name="Verma A."/>
            <person name="Khatri I."/>
            <person name="Mual P."/>
            <person name="Subramanian S."/>
            <person name="Krishnamurthi S."/>
        </authorList>
    </citation>
    <scope>NUCLEOTIDE SEQUENCE [LARGE SCALE GENOMIC DNA]</scope>
    <source>
        <strain evidence="1">MTCC 8252</strain>
    </source>
</reference>
<dbReference type="RefSeq" id="WP_039235834.1">
    <property type="nucleotide sequence ID" value="NZ_JWIR02000071.1"/>
</dbReference>
<accession>A0A0F5HQB6</accession>
<accession>A0A0F5HS45</accession>
<keyword evidence="2" id="KW-1185">Reference proteome</keyword>
<evidence type="ECO:0000313" key="1">
    <source>
        <dbReference type="EMBL" id="KKB35544.1"/>
    </source>
</evidence>
<proteinExistence type="predicted"/>
<dbReference type="Proteomes" id="UP000031563">
    <property type="component" value="Unassembled WGS sequence"/>
</dbReference>